<sequence>MDQISMQTNNLELLRAFSQVVQAFRRTGKPVSVCGEMASDPGCTLLLLGLGFNSPSVREA</sequence>
<dbReference type="EMBL" id="QRAN01000027">
    <property type="protein sequence ID" value="RLQ20433.1"/>
    <property type="molecule type" value="Genomic_DNA"/>
</dbReference>
<gene>
    <name evidence="3" type="ORF">DWB85_17625</name>
</gene>
<dbReference type="SUPFAM" id="SSF51621">
    <property type="entry name" value="Phosphoenolpyruvate/pyruvate domain"/>
    <property type="match status" value="1"/>
</dbReference>
<accession>A0A3L7DVU8</accession>
<dbReference type="Gene3D" id="3.20.20.60">
    <property type="entry name" value="Phosphoenolpyruvate-binding domains"/>
    <property type="match status" value="1"/>
</dbReference>
<dbReference type="PANTHER" id="PTHR46244">
    <property type="entry name" value="PHOSPHOENOLPYRUVATE-PROTEIN PHOSPHOTRANSFERASE"/>
    <property type="match status" value="1"/>
</dbReference>
<proteinExistence type="predicted"/>
<dbReference type="AlphaFoldDB" id="A0A3L7DVU8"/>
<dbReference type="InterPro" id="IPR050499">
    <property type="entry name" value="PEP-utilizing_PTS_enzyme"/>
</dbReference>
<evidence type="ECO:0000313" key="3">
    <source>
        <dbReference type="EMBL" id="RLQ20433.1"/>
    </source>
</evidence>
<dbReference type="GO" id="GO:0046872">
    <property type="term" value="F:metal ion binding"/>
    <property type="evidence" value="ECO:0007669"/>
    <property type="project" value="UniProtKB-KW"/>
</dbReference>
<keyword evidence="1" id="KW-0479">Metal-binding</keyword>
<dbReference type="InterPro" id="IPR040442">
    <property type="entry name" value="Pyrv_kinase-like_dom_sf"/>
</dbReference>
<dbReference type="GO" id="GO:0016772">
    <property type="term" value="F:transferase activity, transferring phosphorus-containing groups"/>
    <property type="evidence" value="ECO:0007669"/>
    <property type="project" value="InterPro"/>
</dbReference>
<evidence type="ECO:0000256" key="1">
    <source>
        <dbReference type="ARBA" id="ARBA00022723"/>
    </source>
</evidence>
<keyword evidence="4" id="KW-1185">Reference proteome</keyword>
<dbReference type="Pfam" id="PF02896">
    <property type="entry name" value="PEP-utilizers_C"/>
    <property type="match status" value="1"/>
</dbReference>
<organism evidence="3 4">
    <name type="scientific">Seongchinamella sediminis</name>
    <dbReference type="NCBI Taxonomy" id="2283635"/>
    <lineage>
        <taxon>Bacteria</taxon>
        <taxon>Pseudomonadati</taxon>
        <taxon>Pseudomonadota</taxon>
        <taxon>Gammaproteobacteria</taxon>
        <taxon>Cellvibrionales</taxon>
        <taxon>Halieaceae</taxon>
        <taxon>Seongchinamella</taxon>
    </lineage>
</organism>
<evidence type="ECO:0000313" key="4">
    <source>
        <dbReference type="Proteomes" id="UP000265509"/>
    </source>
</evidence>
<dbReference type="Proteomes" id="UP000265509">
    <property type="component" value="Unassembled WGS sequence"/>
</dbReference>
<dbReference type="PANTHER" id="PTHR46244:SF1">
    <property type="entry name" value="PHOSPHOENOLPYRUVATE-DEPENDENT PHOSPHOTRANSFERASE SYSTEM"/>
    <property type="match status" value="1"/>
</dbReference>
<dbReference type="InterPro" id="IPR000121">
    <property type="entry name" value="PEP_util_C"/>
</dbReference>
<feature type="domain" description="PEP-utilising enzyme C-terminal" evidence="2">
    <location>
        <begin position="7"/>
        <end position="58"/>
    </location>
</feature>
<dbReference type="InterPro" id="IPR015813">
    <property type="entry name" value="Pyrv/PenolPyrv_kinase-like_dom"/>
</dbReference>
<comment type="caution">
    <text evidence="3">The sequence shown here is derived from an EMBL/GenBank/DDBJ whole genome shotgun (WGS) entry which is preliminary data.</text>
</comment>
<name>A0A3L7DVU8_9GAMM</name>
<dbReference type="OrthoDB" id="9765468at2"/>
<protein>
    <recommendedName>
        <fullName evidence="2">PEP-utilising enzyme C-terminal domain-containing protein</fullName>
    </recommendedName>
</protein>
<reference evidence="3 4" key="1">
    <citation type="submission" date="2018-07" db="EMBL/GenBank/DDBJ databases">
        <title>Halioglobus sp. genome submission.</title>
        <authorList>
            <person name="Ye M.-Q."/>
            <person name="Du Z.-J."/>
        </authorList>
    </citation>
    <scope>NUCLEOTIDE SEQUENCE [LARGE SCALE GENOMIC DNA]</scope>
    <source>
        <strain evidence="3 4">U0301</strain>
    </source>
</reference>
<evidence type="ECO:0000259" key="2">
    <source>
        <dbReference type="Pfam" id="PF02896"/>
    </source>
</evidence>